<sequence>MKKIFFLIGLIFIASNIIAQELDATVTINTEQLPTASRDRLDNFKNQIQDYLNNNKFTSQPWQGERIKCNFTVFFISAADEVTYNAQLVVSSQRPIENSELNSLMLSIMDNSWSFKYEKGQAMYFNQTDFDPLTSLLDYYAYLIIGFDADSFDKLGGTDYFQKAFDIAVRGGSSKFAKGWLLDSSPFNRRALVENLLNAKYQQFRIDYFDYHYNGIDLINSKDKNVGLNNMIKLIKNLEKAKNQIDWRSVLLKVFFDAKAGEISEYLKGYADKSIFETLKKIDAPHTSKYDEALKVY</sequence>
<dbReference type="Pfam" id="PF16119">
    <property type="entry name" value="DUF4835"/>
    <property type="match status" value="1"/>
</dbReference>
<accession>A0AAE3NZP0</accession>
<dbReference type="AlphaFoldDB" id="A0AAE3NZP0"/>
<evidence type="ECO:0000313" key="3">
    <source>
        <dbReference type="Proteomes" id="UP001221302"/>
    </source>
</evidence>
<protein>
    <submittedName>
        <fullName evidence="2">DUF4835 family protein</fullName>
    </submittedName>
</protein>
<keyword evidence="3" id="KW-1185">Reference proteome</keyword>
<name>A0AAE3NZP0_9BACT</name>
<proteinExistence type="predicted"/>
<comment type="caution">
    <text evidence="2">The sequence shown here is derived from an EMBL/GenBank/DDBJ whole genome shotgun (WGS) entry which is preliminary data.</text>
</comment>
<reference evidence="2" key="1">
    <citation type="submission" date="2023-03" db="EMBL/GenBank/DDBJ databases">
        <title>Stygiobacter electus gen. nov., sp. nov., facultatively anaerobic thermotolerant bacterium of the class Ignavibacteria from a well of Yessentuki mineral water deposit.</title>
        <authorList>
            <person name="Podosokorskaya O.A."/>
            <person name="Elcheninov A.G."/>
            <person name="Petrova N.F."/>
            <person name="Zavarzina D.G."/>
            <person name="Kublanov I.V."/>
            <person name="Merkel A.Y."/>
        </authorList>
    </citation>
    <scope>NUCLEOTIDE SEQUENCE</scope>
    <source>
        <strain evidence="2">09-Me</strain>
    </source>
</reference>
<dbReference type="Proteomes" id="UP001221302">
    <property type="component" value="Unassembled WGS sequence"/>
</dbReference>
<organism evidence="2 3">
    <name type="scientific">Stygiobacter electus</name>
    <dbReference type="NCBI Taxonomy" id="3032292"/>
    <lineage>
        <taxon>Bacteria</taxon>
        <taxon>Pseudomonadati</taxon>
        <taxon>Ignavibacteriota</taxon>
        <taxon>Ignavibacteria</taxon>
        <taxon>Ignavibacteriales</taxon>
        <taxon>Melioribacteraceae</taxon>
        <taxon>Stygiobacter</taxon>
    </lineage>
</organism>
<evidence type="ECO:0000313" key="2">
    <source>
        <dbReference type="EMBL" id="MDF1611555.1"/>
    </source>
</evidence>
<evidence type="ECO:0000256" key="1">
    <source>
        <dbReference type="SAM" id="SignalP"/>
    </source>
</evidence>
<feature type="signal peptide" evidence="1">
    <location>
        <begin position="1"/>
        <end position="19"/>
    </location>
</feature>
<dbReference type="RefSeq" id="WP_321535321.1">
    <property type="nucleotide sequence ID" value="NZ_JARGDL010000004.1"/>
</dbReference>
<dbReference type="EMBL" id="JARGDL010000004">
    <property type="protein sequence ID" value="MDF1611555.1"/>
    <property type="molecule type" value="Genomic_DNA"/>
</dbReference>
<keyword evidence="1" id="KW-0732">Signal</keyword>
<dbReference type="InterPro" id="IPR032274">
    <property type="entry name" value="DUF4835"/>
</dbReference>
<feature type="chain" id="PRO_5042278242" evidence="1">
    <location>
        <begin position="20"/>
        <end position="297"/>
    </location>
</feature>
<gene>
    <name evidence="2" type="ORF">P0M35_05300</name>
</gene>